<dbReference type="PANTHER" id="PTHR47326">
    <property type="entry name" value="TRANSPOSABLE ELEMENT TC3 TRANSPOSASE-LIKE PROTEIN"/>
    <property type="match status" value="1"/>
</dbReference>
<name>A0AAV8XRM2_9CUCU</name>
<dbReference type="Gene3D" id="3.30.420.10">
    <property type="entry name" value="Ribonuclease H-like superfamily/Ribonuclease H"/>
    <property type="match status" value="1"/>
</dbReference>
<evidence type="ECO:0000313" key="2">
    <source>
        <dbReference type="Proteomes" id="UP001162162"/>
    </source>
</evidence>
<organism evidence="1 2">
    <name type="scientific">Aromia moschata</name>
    <dbReference type="NCBI Taxonomy" id="1265417"/>
    <lineage>
        <taxon>Eukaryota</taxon>
        <taxon>Metazoa</taxon>
        <taxon>Ecdysozoa</taxon>
        <taxon>Arthropoda</taxon>
        <taxon>Hexapoda</taxon>
        <taxon>Insecta</taxon>
        <taxon>Pterygota</taxon>
        <taxon>Neoptera</taxon>
        <taxon>Endopterygota</taxon>
        <taxon>Coleoptera</taxon>
        <taxon>Polyphaga</taxon>
        <taxon>Cucujiformia</taxon>
        <taxon>Chrysomeloidea</taxon>
        <taxon>Cerambycidae</taxon>
        <taxon>Cerambycinae</taxon>
        <taxon>Callichromatini</taxon>
        <taxon>Aromia</taxon>
    </lineage>
</organism>
<sequence>MLQRHRRELNEDDPDRRLQFCETMMNLCQTNPITPVNTCCDEATFSLNGTYILNIRRINVWAGIVANRIIGPFFFEETLIGEIYLEFLQNDLVPALAIGTIYFPLPVGQGGDVRPSDIGRESDIAALGLSYNIIGNGQKALLLQTCHIVRKVLG</sequence>
<dbReference type="InterPro" id="IPR036397">
    <property type="entry name" value="RNaseH_sf"/>
</dbReference>
<comment type="caution">
    <text evidence="1">The sequence shown here is derived from an EMBL/GenBank/DDBJ whole genome shotgun (WGS) entry which is preliminary data.</text>
</comment>
<dbReference type="PANTHER" id="PTHR47326:SF1">
    <property type="entry name" value="HTH PSQ-TYPE DOMAIN-CONTAINING PROTEIN"/>
    <property type="match status" value="1"/>
</dbReference>
<evidence type="ECO:0000313" key="1">
    <source>
        <dbReference type="EMBL" id="KAJ8941691.1"/>
    </source>
</evidence>
<keyword evidence="2" id="KW-1185">Reference proteome</keyword>
<protein>
    <submittedName>
        <fullName evidence="1">Uncharacterized protein</fullName>
    </submittedName>
</protein>
<reference evidence="1" key="1">
    <citation type="journal article" date="2023" name="Insect Mol. Biol.">
        <title>Genome sequencing provides insights into the evolution of gene families encoding plant cell wall-degrading enzymes in longhorned beetles.</title>
        <authorList>
            <person name="Shin N.R."/>
            <person name="Okamura Y."/>
            <person name="Kirsch R."/>
            <person name="Pauchet Y."/>
        </authorList>
    </citation>
    <scope>NUCLEOTIDE SEQUENCE</scope>
    <source>
        <strain evidence="1">AMC_N1</strain>
    </source>
</reference>
<dbReference type="EMBL" id="JAPWTK010000358">
    <property type="protein sequence ID" value="KAJ8941691.1"/>
    <property type="molecule type" value="Genomic_DNA"/>
</dbReference>
<proteinExistence type="predicted"/>
<gene>
    <name evidence="1" type="ORF">NQ318_023657</name>
</gene>
<dbReference type="AlphaFoldDB" id="A0AAV8XRM2"/>
<dbReference type="GO" id="GO:0003676">
    <property type="term" value="F:nucleic acid binding"/>
    <property type="evidence" value="ECO:0007669"/>
    <property type="project" value="InterPro"/>
</dbReference>
<accession>A0AAV8XRM2</accession>
<dbReference type="Proteomes" id="UP001162162">
    <property type="component" value="Unassembled WGS sequence"/>
</dbReference>